<name>A0A939DRC0_9ALTE</name>
<feature type="transmembrane region" description="Helical" evidence="5">
    <location>
        <begin position="16"/>
        <end position="37"/>
    </location>
</feature>
<proteinExistence type="predicted"/>
<dbReference type="SUPFAM" id="SSF81324">
    <property type="entry name" value="Voltage-gated potassium channels"/>
    <property type="match status" value="1"/>
</dbReference>
<comment type="caution">
    <text evidence="6">The sequence shown here is derived from an EMBL/GenBank/DDBJ whole genome shotgun (WGS) entry which is preliminary data.</text>
</comment>
<evidence type="ECO:0000256" key="2">
    <source>
        <dbReference type="ARBA" id="ARBA00022692"/>
    </source>
</evidence>
<sequence>MLNFSLKRLKESHEGTWLVLDFLMLGLLVLNLALILFDSLYATELFQSSLNDVSPTLLNWYKPIHANFILIDLVFVSIFLIEFCFRWVVAVRRKEYLRWYFYPFIHWYDLVGCIPIGGARILRFLRIFSILYRLQKYQIIDLKDTAPYRFFAFYYNVLIEELSDRIVVKVLSDAQRDLQRGSPLFDEIQQKVLAVRRPVVCRWVANLLVHSGKSIEDLQTGNMLREHVKAGVSRAVRSNAQIAGLKMVPIVGGTIEKTLERAVSDIVIQSVINLLLDVTPEKIDHLISHGITASSLEEQTLDQEMLDVINECLELLKGHVSHQQWKTRL</sequence>
<evidence type="ECO:0000256" key="1">
    <source>
        <dbReference type="ARBA" id="ARBA00004141"/>
    </source>
</evidence>
<feature type="transmembrane region" description="Helical" evidence="5">
    <location>
        <begin position="64"/>
        <end position="89"/>
    </location>
</feature>
<evidence type="ECO:0000256" key="3">
    <source>
        <dbReference type="ARBA" id="ARBA00022989"/>
    </source>
</evidence>
<dbReference type="InterPro" id="IPR027359">
    <property type="entry name" value="Volt_channel_dom_sf"/>
</dbReference>
<gene>
    <name evidence="6" type="ORF">J0A66_20150</name>
</gene>
<reference evidence="6" key="1">
    <citation type="submission" date="2021-03" db="EMBL/GenBank/DDBJ databases">
        <title>novel species isolated from a fishpond in China.</title>
        <authorList>
            <person name="Lu H."/>
            <person name="Cai Z."/>
        </authorList>
    </citation>
    <scope>NUCLEOTIDE SEQUENCE</scope>
    <source>
        <strain evidence="6">JCM 30855</strain>
    </source>
</reference>
<keyword evidence="2 5" id="KW-0812">Transmembrane</keyword>
<evidence type="ECO:0000313" key="6">
    <source>
        <dbReference type="EMBL" id="MBN7827553.1"/>
    </source>
</evidence>
<protein>
    <submittedName>
        <fullName evidence="6">Ion transporter</fullName>
    </submittedName>
</protein>
<dbReference type="AlphaFoldDB" id="A0A939DRC0"/>
<dbReference type="Gene3D" id="1.20.120.350">
    <property type="entry name" value="Voltage-gated potassium channels. Chain C"/>
    <property type="match status" value="1"/>
</dbReference>
<evidence type="ECO:0000256" key="4">
    <source>
        <dbReference type="ARBA" id="ARBA00023136"/>
    </source>
</evidence>
<dbReference type="RefSeq" id="WP_206575666.1">
    <property type="nucleotide sequence ID" value="NZ_JAFKCV010000020.1"/>
</dbReference>
<dbReference type="Proteomes" id="UP000664654">
    <property type="component" value="Unassembled WGS sequence"/>
</dbReference>
<accession>A0A939DRC0</accession>
<keyword evidence="7" id="KW-1185">Reference proteome</keyword>
<evidence type="ECO:0000256" key="5">
    <source>
        <dbReference type="SAM" id="Phobius"/>
    </source>
</evidence>
<evidence type="ECO:0000313" key="7">
    <source>
        <dbReference type="Proteomes" id="UP000664654"/>
    </source>
</evidence>
<keyword evidence="3 5" id="KW-1133">Transmembrane helix</keyword>
<dbReference type="EMBL" id="JAFKCV010000020">
    <property type="protein sequence ID" value="MBN7827553.1"/>
    <property type="molecule type" value="Genomic_DNA"/>
</dbReference>
<comment type="subcellular location">
    <subcellularLocation>
        <location evidence="1">Membrane</location>
        <topology evidence="1">Multi-pass membrane protein</topology>
    </subcellularLocation>
</comment>
<organism evidence="6 7">
    <name type="scientific">Bowmanella dokdonensis</name>
    <dbReference type="NCBI Taxonomy" id="751969"/>
    <lineage>
        <taxon>Bacteria</taxon>
        <taxon>Pseudomonadati</taxon>
        <taxon>Pseudomonadota</taxon>
        <taxon>Gammaproteobacteria</taxon>
        <taxon>Alteromonadales</taxon>
        <taxon>Alteromonadaceae</taxon>
        <taxon>Bowmanella</taxon>
    </lineage>
</organism>
<keyword evidence="4 5" id="KW-0472">Membrane</keyword>
<dbReference type="GO" id="GO:0016020">
    <property type="term" value="C:membrane"/>
    <property type="evidence" value="ECO:0007669"/>
    <property type="project" value="UniProtKB-SubCell"/>
</dbReference>